<dbReference type="InterPro" id="IPR012340">
    <property type="entry name" value="NA-bd_OB-fold"/>
</dbReference>
<dbReference type="InterPro" id="IPR004609">
    <property type="entry name" value="ATP-dep_DNA_helicase_RecG"/>
</dbReference>
<dbReference type="InterPro" id="IPR033454">
    <property type="entry name" value="RecG_wedge"/>
</dbReference>
<dbReference type="RefSeq" id="WP_078765027.1">
    <property type="nucleotide sequence ID" value="NZ_FUXZ01000002.1"/>
</dbReference>
<dbReference type="Pfam" id="PF00271">
    <property type="entry name" value="Helicase_C"/>
    <property type="match status" value="1"/>
</dbReference>
<dbReference type="AlphaFoldDB" id="A0A1T4V4Q8"/>
<evidence type="ECO:0000256" key="12">
    <source>
        <dbReference type="ARBA" id="ARBA00034617"/>
    </source>
</evidence>
<comment type="similarity">
    <text evidence="1 15">Belongs to the helicase family. RecG subfamily.</text>
</comment>
<dbReference type="GO" id="GO:0005524">
    <property type="term" value="F:ATP binding"/>
    <property type="evidence" value="ECO:0007669"/>
    <property type="project" value="UniProtKB-KW"/>
</dbReference>
<dbReference type="SUPFAM" id="SSF52540">
    <property type="entry name" value="P-loop containing nucleoside triphosphate hydrolases"/>
    <property type="match status" value="2"/>
</dbReference>
<dbReference type="InterPro" id="IPR014001">
    <property type="entry name" value="Helicase_ATP-bd"/>
</dbReference>
<feature type="domain" description="Helicase ATP-binding" evidence="16">
    <location>
        <begin position="268"/>
        <end position="431"/>
    </location>
</feature>
<keyword evidence="8" id="KW-0238">DNA-binding</keyword>
<sequence>MDILDIKGIGPKKGALFNKLGIYDTKDLLTYYPRAYEEFKAPKRVKDINVGENASVILKIKKVLDIKKIRSLVIVSTVAVDEMDNPIKLVWFNCAFLRSTLKPGETYVFKGKVSNDGALKKIEHPAIFEIYEYKKLINVKQPVYALTKGLDLKTVRKAVEEAFAVEKLDLEYMPESIRNKYDLVDLNTALKLIHFPANDDDLSKGYKRLIFDEFFIFIMATRRLKSLNEDIDSDMVIDEFKEVDNVISNLEFTLTNAQLKAWEDIKRDLSSGKVMNRLVQGDVGCGKTVIAELALMSVVMKGYQGALMAPTEVLATQHYEGFSELINKIGLDIKLELLTGSITQAQKKKIYERLKNGEIDILIGTHALFQEKVEYKNLALVITDEQHRFGVKQREALGNKGGKPHVLVMSATPIPRTLAIILYGELSVSNIDEMPSNRIPIKNCVVDTSYRPNAYKFINNQIKEGRQAYIICPMVEESEGLELENVKDYAKKLKEIYPPSVNIDILHGKMKPKQKDEIMKAFVEGEINILVSTTVVEVGVNVPNASVMMIENAERFGLASLHQLRGRVGRGKYQSYCIFMNTSDSKTAKERLDILNGSNDGFVIANKDLKLRGQGDMFGTRQSGEMYFKLGDIIENSDILLMAVELSEEYMKNISKVNNGRLFENEFEKQAFMQKVEKQIKTCIETICL</sequence>
<dbReference type="PROSITE" id="PS51194">
    <property type="entry name" value="HELICASE_CTER"/>
    <property type="match status" value="1"/>
</dbReference>
<keyword evidence="9 15" id="KW-0233">DNA recombination</keyword>
<evidence type="ECO:0000256" key="15">
    <source>
        <dbReference type="RuleBase" id="RU363016"/>
    </source>
</evidence>
<evidence type="ECO:0000256" key="13">
    <source>
        <dbReference type="ARBA" id="ARBA00034808"/>
    </source>
</evidence>
<evidence type="ECO:0000313" key="18">
    <source>
        <dbReference type="EMBL" id="SKA59969.1"/>
    </source>
</evidence>
<dbReference type="InterPro" id="IPR027417">
    <property type="entry name" value="P-loop_NTPase"/>
</dbReference>
<dbReference type="EC" id="5.6.2.4" evidence="13 15"/>
<dbReference type="PANTHER" id="PTHR47964">
    <property type="entry name" value="ATP-DEPENDENT DNA HELICASE HOMOLOG RECG, CHLOROPLASTIC"/>
    <property type="match status" value="1"/>
</dbReference>
<accession>A0A1T4V4Q8</accession>
<dbReference type="InterPro" id="IPR047112">
    <property type="entry name" value="RecG/Mfd"/>
</dbReference>
<dbReference type="SUPFAM" id="SSF50249">
    <property type="entry name" value="Nucleic acid-binding proteins"/>
    <property type="match status" value="1"/>
</dbReference>
<protein>
    <recommendedName>
        <fullName evidence="2 15">ATP-dependent DNA helicase RecG</fullName>
        <ecNumber evidence="13 15">5.6.2.4</ecNumber>
    </recommendedName>
</protein>
<evidence type="ECO:0000256" key="8">
    <source>
        <dbReference type="ARBA" id="ARBA00023125"/>
    </source>
</evidence>
<organism evidence="18 19">
    <name type="scientific">Eubacterium uniforme</name>
    <dbReference type="NCBI Taxonomy" id="39495"/>
    <lineage>
        <taxon>Bacteria</taxon>
        <taxon>Bacillati</taxon>
        <taxon>Bacillota</taxon>
        <taxon>Clostridia</taxon>
        <taxon>Eubacteriales</taxon>
        <taxon>Eubacteriaceae</taxon>
        <taxon>Eubacterium</taxon>
    </lineage>
</organism>
<keyword evidence="11" id="KW-0413">Isomerase</keyword>
<evidence type="ECO:0000256" key="11">
    <source>
        <dbReference type="ARBA" id="ARBA00023235"/>
    </source>
</evidence>
<evidence type="ECO:0000256" key="1">
    <source>
        <dbReference type="ARBA" id="ARBA00007504"/>
    </source>
</evidence>
<evidence type="ECO:0000256" key="7">
    <source>
        <dbReference type="ARBA" id="ARBA00022840"/>
    </source>
</evidence>
<dbReference type="GO" id="GO:0016887">
    <property type="term" value="F:ATP hydrolysis activity"/>
    <property type="evidence" value="ECO:0007669"/>
    <property type="project" value="RHEA"/>
</dbReference>
<keyword evidence="7 15" id="KW-0067">ATP-binding</keyword>
<comment type="catalytic activity">
    <reaction evidence="14 15">
        <text>ATP + H2O = ADP + phosphate + H(+)</text>
        <dbReference type="Rhea" id="RHEA:13065"/>
        <dbReference type="ChEBI" id="CHEBI:15377"/>
        <dbReference type="ChEBI" id="CHEBI:15378"/>
        <dbReference type="ChEBI" id="CHEBI:30616"/>
        <dbReference type="ChEBI" id="CHEBI:43474"/>
        <dbReference type="ChEBI" id="CHEBI:456216"/>
        <dbReference type="EC" id="5.6.2.4"/>
    </reaction>
</comment>
<evidence type="ECO:0000256" key="10">
    <source>
        <dbReference type="ARBA" id="ARBA00023204"/>
    </source>
</evidence>
<keyword evidence="4 15" id="KW-0227">DNA damage</keyword>
<evidence type="ECO:0000256" key="5">
    <source>
        <dbReference type="ARBA" id="ARBA00022801"/>
    </source>
</evidence>
<dbReference type="EMBL" id="FUXZ01000002">
    <property type="protein sequence ID" value="SKA59969.1"/>
    <property type="molecule type" value="Genomic_DNA"/>
</dbReference>
<dbReference type="GO" id="GO:0003677">
    <property type="term" value="F:DNA binding"/>
    <property type="evidence" value="ECO:0007669"/>
    <property type="project" value="UniProtKB-KW"/>
</dbReference>
<evidence type="ECO:0000256" key="2">
    <source>
        <dbReference type="ARBA" id="ARBA00017846"/>
    </source>
</evidence>
<proteinExistence type="inferred from homology"/>
<dbReference type="Pfam" id="PF17191">
    <property type="entry name" value="RecG_wedge"/>
    <property type="match status" value="1"/>
</dbReference>
<evidence type="ECO:0000256" key="3">
    <source>
        <dbReference type="ARBA" id="ARBA00022741"/>
    </source>
</evidence>
<evidence type="ECO:0000256" key="6">
    <source>
        <dbReference type="ARBA" id="ARBA00022806"/>
    </source>
</evidence>
<dbReference type="STRING" id="39495.SAMN02745111_00135"/>
<evidence type="ECO:0000256" key="14">
    <source>
        <dbReference type="ARBA" id="ARBA00048988"/>
    </source>
</evidence>
<dbReference type="InterPro" id="IPR045562">
    <property type="entry name" value="RecG_dom3_C"/>
</dbReference>
<evidence type="ECO:0000256" key="4">
    <source>
        <dbReference type="ARBA" id="ARBA00022763"/>
    </source>
</evidence>
<reference evidence="18 19" key="1">
    <citation type="submission" date="2017-02" db="EMBL/GenBank/DDBJ databases">
        <authorList>
            <person name="Peterson S.W."/>
        </authorList>
    </citation>
    <scope>NUCLEOTIDE SEQUENCE [LARGE SCALE GENOMIC DNA]</scope>
    <source>
        <strain evidence="18 19">ATCC 35992</strain>
    </source>
</reference>
<dbReference type="NCBIfam" id="TIGR00643">
    <property type="entry name" value="recG"/>
    <property type="match status" value="1"/>
</dbReference>
<dbReference type="NCBIfam" id="NF008165">
    <property type="entry name" value="PRK10917.1-3"/>
    <property type="match status" value="1"/>
</dbReference>
<keyword evidence="5 15" id="KW-0378">Hydrolase</keyword>
<comment type="catalytic activity">
    <reaction evidence="12 15">
        <text>Couples ATP hydrolysis with the unwinding of duplex DNA by translocating in the 3'-5' direction.</text>
        <dbReference type="EC" id="5.6.2.4"/>
    </reaction>
</comment>
<dbReference type="GO" id="GO:0006310">
    <property type="term" value="P:DNA recombination"/>
    <property type="evidence" value="ECO:0007669"/>
    <property type="project" value="UniProtKB-UniRule"/>
</dbReference>
<keyword evidence="19" id="KW-1185">Reference proteome</keyword>
<dbReference type="NCBIfam" id="NF008168">
    <property type="entry name" value="PRK10917.2-2"/>
    <property type="match status" value="1"/>
</dbReference>
<evidence type="ECO:0000256" key="9">
    <source>
        <dbReference type="ARBA" id="ARBA00023172"/>
    </source>
</evidence>
<keyword evidence="3 15" id="KW-0547">Nucleotide-binding</keyword>
<dbReference type="GO" id="GO:0006281">
    <property type="term" value="P:DNA repair"/>
    <property type="evidence" value="ECO:0007669"/>
    <property type="project" value="UniProtKB-UniRule"/>
</dbReference>
<comment type="function">
    <text evidence="15">Plays a critical role in recombination and DNA repair. Helps process Holliday junction intermediates to mature products by catalyzing branch migration. Has replication fork regression activity, unwinds stalled or blocked replication forks to make a HJ that can be resolved. Has a DNA unwinding activity characteristic of a DNA helicase with 3'-5' polarity.</text>
</comment>
<dbReference type="Proteomes" id="UP000190814">
    <property type="component" value="Unassembled WGS sequence"/>
</dbReference>
<evidence type="ECO:0000259" key="16">
    <source>
        <dbReference type="PROSITE" id="PS51192"/>
    </source>
</evidence>
<gene>
    <name evidence="18" type="ORF">SAMN02745111_00135</name>
</gene>
<dbReference type="InterPro" id="IPR011545">
    <property type="entry name" value="DEAD/DEAH_box_helicase_dom"/>
</dbReference>
<dbReference type="OrthoDB" id="9804325at2"/>
<evidence type="ECO:0000259" key="17">
    <source>
        <dbReference type="PROSITE" id="PS51194"/>
    </source>
</evidence>
<dbReference type="Pfam" id="PF00270">
    <property type="entry name" value="DEAD"/>
    <property type="match status" value="1"/>
</dbReference>
<dbReference type="InterPro" id="IPR001650">
    <property type="entry name" value="Helicase_C-like"/>
</dbReference>
<feature type="domain" description="Helicase C-terminal" evidence="17">
    <location>
        <begin position="450"/>
        <end position="610"/>
    </location>
</feature>
<keyword evidence="10 15" id="KW-0234">DNA repair</keyword>
<dbReference type="Pfam" id="PF19833">
    <property type="entry name" value="RecG_dom3_C"/>
    <property type="match status" value="1"/>
</dbReference>
<dbReference type="GO" id="GO:0043138">
    <property type="term" value="F:3'-5' DNA helicase activity"/>
    <property type="evidence" value="ECO:0007669"/>
    <property type="project" value="UniProtKB-EC"/>
</dbReference>
<dbReference type="SMART" id="SM00490">
    <property type="entry name" value="HELICc"/>
    <property type="match status" value="1"/>
</dbReference>
<dbReference type="CDD" id="cd17992">
    <property type="entry name" value="DEXHc_RecG"/>
    <property type="match status" value="1"/>
</dbReference>
<name>A0A1T4V4Q8_9FIRM</name>
<dbReference type="Gene3D" id="3.40.50.300">
    <property type="entry name" value="P-loop containing nucleotide triphosphate hydrolases"/>
    <property type="match status" value="2"/>
</dbReference>
<dbReference type="PROSITE" id="PS51192">
    <property type="entry name" value="HELICASE_ATP_BIND_1"/>
    <property type="match status" value="1"/>
</dbReference>
<keyword evidence="6 15" id="KW-0347">Helicase</keyword>
<dbReference type="PANTHER" id="PTHR47964:SF1">
    <property type="entry name" value="ATP-DEPENDENT DNA HELICASE HOMOLOG RECG, CHLOROPLASTIC"/>
    <property type="match status" value="1"/>
</dbReference>
<dbReference type="Gene3D" id="2.40.50.140">
    <property type="entry name" value="Nucleic acid-binding proteins"/>
    <property type="match status" value="1"/>
</dbReference>
<evidence type="ECO:0000313" key="19">
    <source>
        <dbReference type="Proteomes" id="UP000190814"/>
    </source>
</evidence>
<dbReference type="SMART" id="SM00487">
    <property type="entry name" value="DEXDc"/>
    <property type="match status" value="1"/>
</dbReference>